<dbReference type="SMART" id="SM00421">
    <property type="entry name" value="HTH_LUXR"/>
    <property type="match status" value="1"/>
</dbReference>
<dbReference type="PANTHER" id="PTHR43214">
    <property type="entry name" value="TWO-COMPONENT RESPONSE REGULATOR"/>
    <property type="match status" value="1"/>
</dbReference>
<keyword evidence="3" id="KW-0238">DNA-binding</keyword>
<dbReference type="SMART" id="SM00448">
    <property type="entry name" value="REC"/>
    <property type="match status" value="1"/>
</dbReference>
<keyword evidence="2" id="KW-0805">Transcription regulation</keyword>
<dbReference type="PROSITE" id="PS50043">
    <property type="entry name" value="HTH_LUXR_2"/>
    <property type="match status" value="1"/>
</dbReference>
<feature type="domain" description="Response regulatory" evidence="7">
    <location>
        <begin position="1"/>
        <end position="115"/>
    </location>
</feature>
<dbReference type="InterPro" id="IPR058245">
    <property type="entry name" value="NreC/VraR/RcsB-like_REC"/>
</dbReference>
<dbReference type="InterPro" id="IPR016032">
    <property type="entry name" value="Sig_transdc_resp-reg_C-effctor"/>
</dbReference>
<dbReference type="InterPro" id="IPR011006">
    <property type="entry name" value="CheY-like_superfamily"/>
</dbReference>
<dbReference type="GO" id="GO:0003677">
    <property type="term" value="F:DNA binding"/>
    <property type="evidence" value="ECO:0007669"/>
    <property type="project" value="UniProtKB-KW"/>
</dbReference>
<dbReference type="GO" id="GO:0006355">
    <property type="term" value="P:regulation of DNA-templated transcription"/>
    <property type="evidence" value="ECO:0007669"/>
    <property type="project" value="InterPro"/>
</dbReference>
<evidence type="ECO:0000256" key="4">
    <source>
        <dbReference type="ARBA" id="ARBA00023163"/>
    </source>
</evidence>
<evidence type="ECO:0000256" key="5">
    <source>
        <dbReference type="PROSITE-ProRule" id="PRU00169"/>
    </source>
</evidence>
<dbReference type="Proteomes" id="UP000297643">
    <property type="component" value="Unassembled WGS sequence"/>
</dbReference>
<dbReference type="InterPro" id="IPR000792">
    <property type="entry name" value="Tscrpt_reg_LuxR_C"/>
</dbReference>
<dbReference type="CDD" id="cd06170">
    <property type="entry name" value="LuxR_C_like"/>
    <property type="match status" value="1"/>
</dbReference>
<dbReference type="PROSITE" id="PS50110">
    <property type="entry name" value="RESPONSE_REGULATORY"/>
    <property type="match status" value="1"/>
</dbReference>
<dbReference type="CDD" id="cd17535">
    <property type="entry name" value="REC_NarL-like"/>
    <property type="match status" value="1"/>
</dbReference>
<evidence type="ECO:0000259" key="6">
    <source>
        <dbReference type="PROSITE" id="PS50043"/>
    </source>
</evidence>
<evidence type="ECO:0000313" key="9">
    <source>
        <dbReference type="Proteomes" id="UP000297643"/>
    </source>
</evidence>
<evidence type="ECO:0000259" key="7">
    <source>
        <dbReference type="PROSITE" id="PS50110"/>
    </source>
</evidence>
<dbReference type="AlphaFoldDB" id="A0A4R8WEU0"/>
<protein>
    <submittedName>
        <fullName evidence="8">Response regulator transcription factor</fullName>
    </submittedName>
</protein>
<dbReference type="EMBL" id="SOFM01000010">
    <property type="protein sequence ID" value="TFC06464.1"/>
    <property type="molecule type" value="Genomic_DNA"/>
</dbReference>
<comment type="caution">
    <text evidence="8">The sequence shown here is derived from an EMBL/GenBank/DDBJ whole genome shotgun (WGS) entry which is preliminary data.</text>
</comment>
<evidence type="ECO:0000313" key="8">
    <source>
        <dbReference type="EMBL" id="TFC06464.1"/>
    </source>
</evidence>
<proteinExistence type="predicted"/>
<dbReference type="InterPro" id="IPR001789">
    <property type="entry name" value="Sig_transdc_resp-reg_receiver"/>
</dbReference>
<dbReference type="Pfam" id="PF00072">
    <property type="entry name" value="Response_reg"/>
    <property type="match status" value="1"/>
</dbReference>
<evidence type="ECO:0000256" key="1">
    <source>
        <dbReference type="ARBA" id="ARBA00022553"/>
    </source>
</evidence>
<name>A0A4R8WEU0_9MICO</name>
<dbReference type="SUPFAM" id="SSF46894">
    <property type="entry name" value="C-terminal effector domain of the bipartite response regulators"/>
    <property type="match status" value="1"/>
</dbReference>
<evidence type="ECO:0000256" key="3">
    <source>
        <dbReference type="ARBA" id="ARBA00023125"/>
    </source>
</evidence>
<dbReference type="PRINTS" id="PR00038">
    <property type="entry name" value="HTHLUXR"/>
</dbReference>
<dbReference type="Pfam" id="PF00196">
    <property type="entry name" value="GerE"/>
    <property type="match status" value="1"/>
</dbReference>
<dbReference type="PROSITE" id="PS00622">
    <property type="entry name" value="HTH_LUXR_1"/>
    <property type="match status" value="1"/>
</dbReference>
<dbReference type="SUPFAM" id="SSF52172">
    <property type="entry name" value="CheY-like"/>
    <property type="match status" value="1"/>
</dbReference>
<accession>A0A4R8WEU0</accession>
<dbReference type="GO" id="GO:0000160">
    <property type="term" value="P:phosphorelay signal transduction system"/>
    <property type="evidence" value="ECO:0007669"/>
    <property type="project" value="InterPro"/>
</dbReference>
<sequence length="212" mass="22907">MLVDDQTLVRIGFRMVLDAADGVDVVGEAADGAAAMELANALVPDVVLMDVRMPRLDGIEATRRIVEDQPTVHVIVLTTFDLDEYAFKALRAGASGFLLKDVEPAELLAAIRAVAAGEAALSSRVSRRMLDLFGQRLPADDPDGGDQAVAALTPRERDILFLIARGMSNTEIGEQLFVSESTVKTHVGRVLMKLGLRDRVHAVIFAYEHGLT</sequence>
<keyword evidence="9" id="KW-1185">Reference proteome</keyword>
<gene>
    <name evidence="8" type="ORF">E3O32_04710</name>
</gene>
<dbReference type="Gene3D" id="3.40.50.2300">
    <property type="match status" value="1"/>
</dbReference>
<evidence type="ECO:0000256" key="2">
    <source>
        <dbReference type="ARBA" id="ARBA00023015"/>
    </source>
</evidence>
<dbReference type="PANTHER" id="PTHR43214:SF24">
    <property type="entry name" value="TRANSCRIPTIONAL REGULATORY PROTEIN NARL-RELATED"/>
    <property type="match status" value="1"/>
</dbReference>
<dbReference type="RefSeq" id="WP_134507446.1">
    <property type="nucleotide sequence ID" value="NZ_SOFM01000010.1"/>
</dbReference>
<keyword evidence="4" id="KW-0804">Transcription</keyword>
<feature type="domain" description="HTH luxR-type" evidence="6">
    <location>
        <begin position="145"/>
        <end position="210"/>
    </location>
</feature>
<dbReference type="InterPro" id="IPR039420">
    <property type="entry name" value="WalR-like"/>
</dbReference>
<organism evidence="8 9">
    <name type="scientific">Cryobacterium mannosilyticum</name>
    <dbReference type="NCBI Taxonomy" id="1259190"/>
    <lineage>
        <taxon>Bacteria</taxon>
        <taxon>Bacillati</taxon>
        <taxon>Actinomycetota</taxon>
        <taxon>Actinomycetes</taxon>
        <taxon>Micrococcales</taxon>
        <taxon>Microbacteriaceae</taxon>
        <taxon>Cryobacterium</taxon>
    </lineage>
</organism>
<keyword evidence="1 5" id="KW-0597">Phosphoprotein</keyword>
<feature type="modified residue" description="4-aspartylphosphate" evidence="5">
    <location>
        <position position="50"/>
    </location>
</feature>
<reference evidence="8 9" key="1">
    <citation type="submission" date="2019-03" db="EMBL/GenBank/DDBJ databases">
        <title>Genomics of glacier-inhabiting Cryobacterium strains.</title>
        <authorList>
            <person name="Liu Q."/>
            <person name="Xin Y.-H."/>
        </authorList>
    </citation>
    <scope>NUCLEOTIDE SEQUENCE [LARGE SCALE GENOMIC DNA]</scope>
    <source>
        <strain evidence="8 9">RHLT2-21</strain>
    </source>
</reference>